<dbReference type="InterPro" id="IPR004384">
    <property type="entry name" value="RNA_MeTrfase_TrmJ/LasT"/>
</dbReference>
<keyword evidence="4 5" id="KW-0949">S-adenosyl-L-methionine</keyword>
<dbReference type="GO" id="GO:0002128">
    <property type="term" value="P:tRNA nucleoside ribose methylation"/>
    <property type="evidence" value="ECO:0007669"/>
    <property type="project" value="TreeGrafter"/>
</dbReference>
<dbReference type="CDD" id="cd18093">
    <property type="entry name" value="SpoU-like_TrmJ"/>
    <property type="match status" value="1"/>
</dbReference>
<comment type="similarity">
    <text evidence="1">Belongs to the class IV-like SAM-binding methyltransferase superfamily. RNA methyltransferase TrmH family.</text>
</comment>
<keyword evidence="5" id="KW-0819">tRNA processing</keyword>
<evidence type="ECO:0000256" key="4">
    <source>
        <dbReference type="ARBA" id="ARBA00022691"/>
    </source>
</evidence>
<dbReference type="InterPro" id="IPR029026">
    <property type="entry name" value="tRNA_m1G_MTases_N"/>
</dbReference>
<comment type="catalytic activity">
    <reaction evidence="5">
        <text>uridine(32) in tRNA + S-adenosyl-L-methionine = 2'-O-methyluridine(32) in tRNA + S-adenosyl-L-homocysteine + H(+)</text>
        <dbReference type="Rhea" id="RHEA:42936"/>
        <dbReference type="Rhea" id="RHEA-COMP:10107"/>
        <dbReference type="Rhea" id="RHEA-COMP:10290"/>
        <dbReference type="ChEBI" id="CHEBI:15378"/>
        <dbReference type="ChEBI" id="CHEBI:57856"/>
        <dbReference type="ChEBI" id="CHEBI:59789"/>
        <dbReference type="ChEBI" id="CHEBI:65315"/>
        <dbReference type="ChEBI" id="CHEBI:74478"/>
        <dbReference type="EC" id="2.1.1.200"/>
    </reaction>
</comment>
<evidence type="ECO:0000256" key="1">
    <source>
        <dbReference type="ARBA" id="ARBA00007228"/>
    </source>
</evidence>
<dbReference type="GO" id="GO:0005829">
    <property type="term" value="C:cytosol"/>
    <property type="evidence" value="ECO:0007669"/>
    <property type="project" value="TreeGrafter"/>
</dbReference>
<evidence type="ECO:0000313" key="7">
    <source>
        <dbReference type="EMBL" id="ALS55922.1"/>
    </source>
</evidence>
<dbReference type="PIRSF" id="PIRSF004808">
    <property type="entry name" value="LasT"/>
    <property type="match status" value="1"/>
</dbReference>
<reference evidence="7" key="1">
    <citation type="journal article" date="2016" name="ISME J.">
        <title>Functional metagenomic screen reveals new and diverse microbial rhodopsins.</title>
        <authorList>
            <person name="Pushkarev A."/>
            <person name="Beja O."/>
        </authorList>
    </citation>
    <scope>NUCLEOTIDE SEQUENCE</scope>
</reference>
<sequence>MGILNLSLVNPKEFPSKESDARAKSGKKVLDKAKIHENLNEAINSSNLVIGTSARSRSMPWPMMEINDLGKVINESLARAEKVSIVFGNEAIGLDNEDLGKCDFHLQIPTTEYSSLNLSHAVQIVAHEIHKESLSDPSIQAREVELATSMQKEKLMEHIELILELLDFYDHQNPKQVPARLTRLIKRMQLDKLEIGILRGILSKLEDRLNK</sequence>
<organism evidence="7">
    <name type="scientific">uncultured bacterium EIL68H05</name>
    <dbReference type="NCBI Taxonomy" id="1768205"/>
    <lineage>
        <taxon>Bacteria</taxon>
        <taxon>environmental samples</taxon>
    </lineage>
</organism>
<comment type="function">
    <text evidence="5">Catalyzes the formation of 2'O-methylated cytidine (Cm32) or 2'O-methylated uridine (Um32) at position 32 in tRNA.</text>
</comment>
<dbReference type="PANTHER" id="PTHR42786:SF2">
    <property type="entry name" value="TRNA (CYTIDINE_URIDINE-2'-O-)-METHYLTRANSFERASE TRMJ"/>
    <property type="match status" value="1"/>
</dbReference>
<comment type="catalytic activity">
    <reaction evidence="5">
        <text>cytidine(32) in tRNA + S-adenosyl-L-methionine = 2'-O-methylcytidine(32) in tRNA + S-adenosyl-L-homocysteine + H(+)</text>
        <dbReference type="Rhea" id="RHEA:42932"/>
        <dbReference type="Rhea" id="RHEA-COMP:10288"/>
        <dbReference type="Rhea" id="RHEA-COMP:10289"/>
        <dbReference type="ChEBI" id="CHEBI:15378"/>
        <dbReference type="ChEBI" id="CHEBI:57856"/>
        <dbReference type="ChEBI" id="CHEBI:59789"/>
        <dbReference type="ChEBI" id="CHEBI:74495"/>
        <dbReference type="ChEBI" id="CHEBI:82748"/>
        <dbReference type="EC" id="2.1.1.200"/>
    </reaction>
</comment>
<proteinExistence type="inferred from homology"/>
<comment type="subunit">
    <text evidence="5">Homodimer.</text>
</comment>
<dbReference type="Gene3D" id="1.10.8.590">
    <property type="match status" value="1"/>
</dbReference>
<keyword evidence="2 5" id="KW-0489">Methyltransferase</keyword>
<dbReference type="AlphaFoldDB" id="A0A0U2IWJ7"/>
<accession>A0A0U2IWJ7</accession>
<protein>
    <recommendedName>
        <fullName evidence="5">tRNA (cytidine/uridine-2'-O-)-methyltransferase TrmJ</fullName>
        <ecNumber evidence="5">2.1.1.200</ecNumber>
    </recommendedName>
    <alternativeName>
        <fullName evidence="5">tRNA (cytidine(32)/uridine(32)-2'-O)-methyltransferase</fullName>
    </alternativeName>
    <alternativeName>
        <fullName evidence="5">tRNA Cm32/Um32 methyltransferase</fullName>
    </alternativeName>
</protein>
<dbReference type="GO" id="GO:0160206">
    <property type="term" value="F:tRNA (cytidine(32)/uridine(32)-2'-O)-methyltransferase activity"/>
    <property type="evidence" value="ECO:0007669"/>
    <property type="project" value="UniProtKB-EC"/>
</dbReference>
<keyword evidence="5" id="KW-0963">Cytoplasm</keyword>
<gene>
    <name evidence="5" type="primary">trmJ</name>
</gene>
<name>A0A0U2IWJ7_9BACT</name>
<evidence type="ECO:0000256" key="3">
    <source>
        <dbReference type="ARBA" id="ARBA00022679"/>
    </source>
</evidence>
<dbReference type="EMBL" id="KT201082">
    <property type="protein sequence ID" value="ALS55922.1"/>
    <property type="molecule type" value="Genomic_DNA"/>
</dbReference>
<dbReference type="SUPFAM" id="SSF75217">
    <property type="entry name" value="alpha/beta knot"/>
    <property type="match status" value="1"/>
</dbReference>
<dbReference type="GO" id="GO:0106339">
    <property type="term" value="F:tRNA (cytidine(32)-2'-O)-methyltransferase activity"/>
    <property type="evidence" value="ECO:0007669"/>
    <property type="project" value="RHEA"/>
</dbReference>
<feature type="domain" description="tRNA/rRNA methyltransferase SpoU type" evidence="6">
    <location>
        <begin position="2"/>
        <end position="126"/>
    </location>
</feature>
<dbReference type="EC" id="2.1.1.200" evidence="5"/>
<evidence type="ECO:0000256" key="5">
    <source>
        <dbReference type="RuleBase" id="RU362024"/>
    </source>
</evidence>
<dbReference type="Gene3D" id="3.40.1280.10">
    <property type="match status" value="1"/>
</dbReference>
<comment type="subcellular location">
    <subcellularLocation>
        <location evidence="5">Cytoplasm</location>
    </subcellularLocation>
</comment>
<keyword evidence="3 7" id="KW-0808">Transferase</keyword>
<dbReference type="NCBIfam" id="TIGR00050">
    <property type="entry name" value="rRNA_methyl_1"/>
    <property type="match status" value="1"/>
</dbReference>
<dbReference type="Pfam" id="PF00588">
    <property type="entry name" value="SpoU_methylase"/>
    <property type="match status" value="1"/>
</dbReference>
<evidence type="ECO:0000259" key="6">
    <source>
        <dbReference type="Pfam" id="PF00588"/>
    </source>
</evidence>
<dbReference type="GO" id="GO:0003723">
    <property type="term" value="F:RNA binding"/>
    <property type="evidence" value="ECO:0007669"/>
    <property type="project" value="InterPro"/>
</dbReference>
<dbReference type="InterPro" id="IPR029028">
    <property type="entry name" value="Alpha/beta_knot_MTases"/>
</dbReference>
<dbReference type="PANTHER" id="PTHR42786">
    <property type="entry name" value="TRNA/RRNA METHYLTRANSFERASE"/>
    <property type="match status" value="1"/>
</dbReference>
<dbReference type="InterPro" id="IPR001537">
    <property type="entry name" value="SpoU_MeTrfase"/>
</dbReference>
<evidence type="ECO:0000256" key="2">
    <source>
        <dbReference type="ARBA" id="ARBA00022603"/>
    </source>
</evidence>